<protein>
    <submittedName>
        <fullName evidence="2">Uncharacterized protein</fullName>
    </submittedName>
</protein>
<reference evidence="2" key="1">
    <citation type="submission" date="2022-10" db="EMBL/GenBank/DDBJ databases">
        <title>Whole genome sequencing of three plant growth promoting bacteria isolated from Vachellia tortilis subsp. raddiana in Morocco.</title>
        <authorList>
            <person name="Hnini M."/>
            <person name="Zouagui R."/>
            <person name="Zouagui H."/>
            <person name="Chemao Elfihri M.-W."/>
            <person name="Ibrahimi A."/>
            <person name="Sbabou L."/>
            <person name="Aurag J."/>
        </authorList>
    </citation>
    <scope>NUCLEOTIDE SEQUENCE</scope>
    <source>
        <strain evidence="2">LMR678</strain>
    </source>
</reference>
<gene>
    <name evidence="2" type="ORF">O3W52_04300</name>
</gene>
<accession>A0ABT4KE82</accession>
<name>A0ABT4KE82_9HYPH</name>
<dbReference type="EMBL" id="JAPVOI010000004">
    <property type="protein sequence ID" value="MCZ4089307.1"/>
    <property type="molecule type" value="Genomic_DNA"/>
</dbReference>
<dbReference type="Proteomes" id="UP001079430">
    <property type="component" value="Unassembled WGS sequence"/>
</dbReference>
<evidence type="ECO:0000313" key="2">
    <source>
        <dbReference type="EMBL" id="MCZ4089307.1"/>
    </source>
</evidence>
<proteinExistence type="predicted"/>
<feature type="region of interest" description="Disordered" evidence="1">
    <location>
        <begin position="38"/>
        <end position="63"/>
    </location>
</feature>
<keyword evidence="3" id="KW-1185">Reference proteome</keyword>
<evidence type="ECO:0000256" key="1">
    <source>
        <dbReference type="SAM" id="MobiDB-lite"/>
    </source>
</evidence>
<organism evidence="2 3">
    <name type="scientific">Sinorhizobium psoraleae</name>
    <dbReference type="NCBI Taxonomy" id="520838"/>
    <lineage>
        <taxon>Bacteria</taxon>
        <taxon>Pseudomonadati</taxon>
        <taxon>Pseudomonadota</taxon>
        <taxon>Alphaproteobacteria</taxon>
        <taxon>Hyphomicrobiales</taxon>
        <taxon>Rhizobiaceae</taxon>
        <taxon>Sinorhizobium/Ensifer group</taxon>
        <taxon>Sinorhizobium</taxon>
    </lineage>
</organism>
<sequence length="63" mass="7032">MIRPDQLPGFWNEYTPPKSAIAALVQQPLQHRRYSLADALHEGFQSKPQGPRPAAPEQGGDHE</sequence>
<evidence type="ECO:0000313" key="3">
    <source>
        <dbReference type="Proteomes" id="UP001079430"/>
    </source>
</evidence>
<comment type="caution">
    <text evidence="2">The sequence shown here is derived from an EMBL/GenBank/DDBJ whole genome shotgun (WGS) entry which is preliminary data.</text>
</comment>